<proteinExistence type="predicted"/>
<dbReference type="PATRIC" id="fig|571915.4.peg.1577"/>
<reference evidence="1 2" key="1">
    <citation type="journal article" date="2015" name="Genome Announc.">
        <title>Complete Genome Sequence of the Type Strain Corynebacterium mustelae DSM 45274, Isolated from Various Tissues of a Male Ferret with Lethal Sepsis.</title>
        <authorList>
            <person name="Ruckert C."/>
            <person name="Eimer J."/>
            <person name="Winkler A."/>
            <person name="Tauch A."/>
        </authorList>
    </citation>
    <scope>NUCLEOTIDE SEQUENCE [LARGE SCALE GENOMIC DNA]</scope>
    <source>
        <strain evidence="1 2">DSM 45274</strain>
    </source>
</reference>
<dbReference type="STRING" id="571915.CMUST_07380"/>
<dbReference type="OrthoDB" id="7065495at2"/>
<dbReference type="RefSeq" id="WP_047261944.1">
    <property type="nucleotide sequence ID" value="NZ_CP011542.1"/>
</dbReference>
<gene>
    <name evidence="1" type="ORF">CMUST_07380</name>
</gene>
<dbReference type="Proteomes" id="UP000035199">
    <property type="component" value="Chromosome"/>
</dbReference>
<evidence type="ECO:0000313" key="1">
    <source>
        <dbReference type="EMBL" id="AKK05805.1"/>
    </source>
</evidence>
<dbReference type="KEGG" id="cmv:CMUST_07380"/>
<dbReference type="EMBL" id="CP011542">
    <property type="protein sequence ID" value="AKK05805.1"/>
    <property type="molecule type" value="Genomic_DNA"/>
</dbReference>
<protein>
    <submittedName>
        <fullName evidence="1">Uncharacterized protein</fullName>
    </submittedName>
</protein>
<evidence type="ECO:0000313" key="2">
    <source>
        <dbReference type="Proteomes" id="UP000035199"/>
    </source>
</evidence>
<dbReference type="AlphaFoldDB" id="A0A0G3GZ59"/>
<sequence>MKSQNHTSENDIARIHQSLAELGWSTATCEQALTLPLGPKELQTKVRALLRPPLSIPDDFLNKDRSIRVLYAIRAAESPKNILWSGFHGSPEILAQALHNQGVGYVQKVGNHFTFEPENEFEGFYYSNYRLGVITAISDPEFNCPIPDNPDYLRAWGLMAAISVVKLDRVTRYFDDDELSAELLEPRFDEHCQKAIELDLPLWGPWGYILSFQANRGRCDRAQLIARLLTALEVEPRTQDRRIITEILTKELKVTTEDLLAHQEVIAQLLGTADPMYVNAFAAQLIPAVEESNLFDVALGALYVKTLKGQKIVLDALAKRNPPSLDIAESFAPSLQTLADSADTQVAKRAADLMGKWGLAVASTSEKPETSMWRETPPLWEVPRFEPGEGTLESVIAALKDMPTSPGSGFVPRSVTYSDLSVEIFLHRYHELARKDGQVAKRAIQGAPSNIRGGIVKTRAERSGISWWQNKDGSPVVHRDEAVLLFAQEMPCILSAPSFEDLRITLDDFLDRLEQYDQLGRAVQGPDLVLALLRLDLSGADVDAAKQRLKNLNVPIKKNSLGSKTQQEPKGNAAVVASIYLSGPYVEPPLRLVEGMWFPKKLDTPRAISSLHDQLRKAAAIEREIDPAAVPNWGDAAWVNLCWSPTLPVNALGKMAAQAARLSRPFGPGLAANMLEIQRPTRRGELVGVREALWQSWERGLLRPGVADLCFLSTFKGVAATWEELARDGLLSVVWPLFDAILTYASECSSPTAGASEIAEAMARLAPHVVAAVDSGVADKSALEAPGARAWSGKTGSSKVVKAAKQVVEALGVVAGVQAQPQPVKKPKGRKVSNLTELWAPDESTTVVFHPETTMKVIAGETSSTAKELWTEFQLPNYPDQSFIIPVPMIYSIDVKESNWRVYERQETPLRYNHRRYKSMYWDGTSMVVTKGYDTTPIDSPRPAPQPVIVAALAGLSAGTGDRSYSTYALLRGLVKHKRIGTSSCRQAVQVLMASGGLWSPAKAMSIINGIPEFLPQLWPLVTDTIAFAAGEKTTPRWLNKVLDAALANSESLVYGTEAGHIKAEDWAGLVTIADQKKASAARTKAQELKTALNL</sequence>
<organism evidence="1 2">
    <name type="scientific">Corynebacterium mustelae</name>
    <dbReference type="NCBI Taxonomy" id="571915"/>
    <lineage>
        <taxon>Bacteria</taxon>
        <taxon>Bacillati</taxon>
        <taxon>Actinomycetota</taxon>
        <taxon>Actinomycetes</taxon>
        <taxon>Mycobacteriales</taxon>
        <taxon>Corynebacteriaceae</taxon>
        <taxon>Corynebacterium</taxon>
    </lineage>
</organism>
<reference evidence="2" key="2">
    <citation type="submission" date="2015-05" db="EMBL/GenBank/DDBJ databases">
        <title>Complete genome sequence of Corynebacterium mustelae DSM 45274, isolated from various tissues of a male ferret with lethal sepsis.</title>
        <authorList>
            <person name="Ruckert C."/>
            <person name="Albersmeier A."/>
            <person name="Winkler A."/>
            <person name="Tauch A."/>
        </authorList>
    </citation>
    <scope>NUCLEOTIDE SEQUENCE [LARGE SCALE GENOMIC DNA]</scope>
    <source>
        <strain evidence="2">DSM 45274</strain>
    </source>
</reference>
<keyword evidence="2" id="KW-1185">Reference proteome</keyword>
<name>A0A0G3GZ59_9CORY</name>
<accession>A0A0G3GZ59</accession>